<dbReference type="EMBL" id="LGRX02030552">
    <property type="protein sequence ID" value="KAK3245540.1"/>
    <property type="molecule type" value="Genomic_DNA"/>
</dbReference>
<reference evidence="3 4" key="1">
    <citation type="journal article" date="2015" name="Genome Biol. Evol.">
        <title>Comparative Genomics of a Bacterivorous Green Alga Reveals Evolutionary Causalities and Consequences of Phago-Mixotrophic Mode of Nutrition.</title>
        <authorList>
            <person name="Burns J.A."/>
            <person name="Paasch A."/>
            <person name="Narechania A."/>
            <person name="Kim E."/>
        </authorList>
    </citation>
    <scope>NUCLEOTIDE SEQUENCE [LARGE SCALE GENOMIC DNA]</scope>
    <source>
        <strain evidence="3 4">PLY_AMNH</strain>
    </source>
</reference>
<dbReference type="AlphaFoldDB" id="A0AAE0C108"/>
<organism evidence="3 4">
    <name type="scientific">Cymbomonas tetramitiformis</name>
    <dbReference type="NCBI Taxonomy" id="36881"/>
    <lineage>
        <taxon>Eukaryota</taxon>
        <taxon>Viridiplantae</taxon>
        <taxon>Chlorophyta</taxon>
        <taxon>Pyramimonadophyceae</taxon>
        <taxon>Pyramimonadales</taxon>
        <taxon>Pyramimonadaceae</taxon>
        <taxon>Cymbomonas</taxon>
    </lineage>
</organism>
<evidence type="ECO:0000313" key="4">
    <source>
        <dbReference type="Proteomes" id="UP001190700"/>
    </source>
</evidence>
<gene>
    <name evidence="3" type="ORF">CYMTET_44897</name>
</gene>
<accession>A0AAE0C108</accession>
<evidence type="ECO:0000256" key="2">
    <source>
        <dbReference type="SAM" id="MobiDB-lite"/>
    </source>
</evidence>
<feature type="compositionally biased region" description="Low complexity" evidence="2">
    <location>
        <begin position="149"/>
        <end position="163"/>
    </location>
</feature>
<comment type="caution">
    <text evidence="3">The sequence shown here is derived from an EMBL/GenBank/DDBJ whole genome shotgun (WGS) entry which is preliminary data.</text>
</comment>
<name>A0AAE0C108_9CHLO</name>
<evidence type="ECO:0000313" key="3">
    <source>
        <dbReference type="EMBL" id="KAK3245540.1"/>
    </source>
</evidence>
<keyword evidence="4" id="KW-1185">Reference proteome</keyword>
<proteinExistence type="predicted"/>
<protein>
    <submittedName>
        <fullName evidence="3">Uncharacterized protein</fullName>
    </submittedName>
</protein>
<sequence>MVGAGSDLGRSWAAATLALLMAQEQGDYCKKLMLKAGGFMPILTLSGLADKRRAMPVSEQVASNARAALAALALSPDAASQLRQLQGGDFLQSGRQDLLALCTRTGARQPRQVVITTPKLHRDSRPSTPLVPILSRPNSVQQQIPPVKPHAASRPSSGSPASAQLSEKSSTTFAAPPGLLPFGNTAAAGYGSLDEDSRLVNEEAELLLGDFRAPDDLEMAKLLREEMERLKEETLKAEQSAEEQARFEELEADQLLQEEMIYTLDSRAGRSKASRTKMR</sequence>
<feature type="region of interest" description="Disordered" evidence="2">
    <location>
        <begin position="116"/>
        <end position="177"/>
    </location>
</feature>
<feature type="compositionally biased region" description="Polar residues" evidence="2">
    <location>
        <begin position="164"/>
        <end position="173"/>
    </location>
</feature>
<dbReference type="Proteomes" id="UP001190700">
    <property type="component" value="Unassembled WGS sequence"/>
</dbReference>
<evidence type="ECO:0000256" key="1">
    <source>
        <dbReference type="SAM" id="Coils"/>
    </source>
</evidence>
<feature type="coiled-coil region" evidence="1">
    <location>
        <begin position="217"/>
        <end position="258"/>
    </location>
</feature>
<keyword evidence="1" id="KW-0175">Coiled coil</keyword>